<sequence length="86" mass="9913">MEAAWITKNYGDDLYLRCTYTRIQVLDRRLAHASNKYKVRRQMAWTRRDKATHSTLSMTLDKNCSSEHATVEAQAVSAFSSTRVCP</sequence>
<evidence type="ECO:0000313" key="1">
    <source>
        <dbReference type="Proteomes" id="UP000035642"/>
    </source>
</evidence>
<accession>A0A0K0D7C7</accession>
<proteinExistence type="predicted"/>
<evidence type="ECO:0000313" key="2">
    <source>
        <dbReference type="WBParaSite" id="ACAC_0000597201-mRNA-1"/>
    </source>
</evidence>
<dbReference type="AlphaFoldDB" id="A0A0K0D7C7"/>
<protein>
    <submittedName>
        <fullName evidence="2">Uncharacterized protein</fullName>
    </submittedName>
</protein>
<dbReference type="WBParaSite" id="ACAC_0000597201-mRNA-1">
    <property type="protein sequence ID" value="ACAC_0000597201-mRNA-1"/>
    <property type="gene ID" value="ACAC_0000597201"/>
</dbReference>
<name>A0A0K0D7C7_ANGCA</name>
<organism evidence="1 2">
    <name type="scientific">Angiostrongylus cantonensis</name>
    <name type="common">Rat lungworm</name>
    <dbReference type="NCBI Taxonomy" id="6313"/>
    <lineage>
        <taxon>Eukaryota</taxon>
        <taxon>Metazoa</taxon>
        <taxon>Ecdysozoa</taxon>
        <taxon>Nematoda</taxon>
        <taxon>Chromadorea</taxon>
        <taxon>Rhabditida</taxon>
        <taxon>Rhabditina</taxon>
        <taxon>Rhabditomorpha</taxon>
        <taxon>Strongyloidea</taxon>
        <taxon>Metastrongylidae</taxon>
        <taxon>Angiostrongylus</taxon>
    </lineage>
</organism>
<dbReference type="Proteomes" id="UP000035642">
    <property type="component" value="Unassembled WGS sequence"/>
</dbReference>
<reference evidence="1" key="1">
    <citation type="submission" date="2012-09" db="EMBL/GenBank/DDBJ databases">
        <authorList>
            <person name="Martin A.A."/>
        </authorList>
    </citation>
    <scope>NUCLEOTIDE SEQUENCE</scope>
</reference>
<keyword evidence="1" id="KW-1185">Reference proteome</keyword>
<reference evidence="2" key="2">
    <citation type="submission" date="2017-02" db="UniProtKB">
        <authorList>
            <consortium name="WormBaseParasite"/>
        </authorList>
    </citation>
    <scope>IDENTIFICATION</scope>
</reference>